<dbReference type="Gene3D" id="3.40.710.10">
    <property type="entry name" value="DD-peptidase/beta-lactamase superfamily"/>
    <property type="match status" value="1"/>
</dbReference>
<evidence type="ECO:0000313" key="16">
    <source>
        <dbReference type="Proteomes" id="UP000192907"/>
    </source>
</evidence>
<dbReference type="AlphaFoldDB" id="A0A1Y6C1R1"/>
<dbReference type="GO" id="GO:0008658">
    <property type="term" value="F:penicillin binding"/>
    <property type="evidence" value="ECO:0007669"/>
    <property type="project" value="InterPro"/>
</dbReference>
<reference evidence="16" key="1">
    <citation type="submission" date="2017-04" db="EMBL/GenBank/DDBJ databases">
        <authorList>
            <person name="Varghese N."/>
            <person name="Submissions S."/>
        </authorList>
    </citation>
    <scope>NUCLEOTIDE SEQUENCE [LARGE SCALE GENOMIC DNA]</scope>
    <source>
        <strain evidence="16">RKEM611</strain>
    </source>
</reference>
<dbReference type="SUPFAM" id="SSF56601">
    <property type="entry name" value="beta-lactamase/transpeptidase-like"/>
    <property type="match status" value="1"/>
</dbReference>
<dbReference type="InterPro" id="IPR023346">
    <property type="entry name" value="Lysozyme-like_dom_sf"/>
</dbReference>
<dbReference type="GO" id="GO:0004180">
    <property type="term" value="F:carboxypeptidase activity"/>
    <property type="evidence" value="ECO:0007669"/>
    <property type="project" value="UniProtKB-KW"/>
</dbReference>
<evidence type="ECO:0000256" key="7">
    <source>
        <dbReference type="ARBA" id="ARBA00022679"/>
    </source>
</evidence>
<evidence type="ECO:0000259" key="13">
    <source>
        <dbReference type="Pfam" id="PF00912"/>
    </source>
</evidence>
<dbReference type="Proteomes" id="UP000192907">
    <property type="component" value="Unassembled WGS sequence"/>
</dbReference>
<dbReference type="GO" id="GO:0030288">
    <property type="term" value="C:outer membrane-bounded periplasmic space"/>
    <property type="evidence" value="ECO:0007669"/>
    <property type="project" value="TreeGrafter"/>
</dbReference>
<comment type="pathway">
    <text evidence="1">Cell wall biogenesis; peptidoglycan biosynthesis.</text>
</comment>
<evidence type="ECO:0000259" key="14">
    <source>
        <dbReference type="Pfam" id="PF06832"/>
    </source>
</evidence>
<dbReference type="GO" id="GO:0009252">
    <property type="term" value="P:peptidoglycan biosynthetic process"/>
    <property type="evidence" value="ECO:0007669"/>
    <property type="project" value="UniProtKB-UniPathway"/>
</dbReference>
<evidence type="ECO:0000256" key="11">
    <source>
        <dbReference type="ARBA" id="ARBA00049902"/>
    </source>
</evidence>
<dbReference type="InterPro" id="IPR011815">
    <property type="entry name" value="PBP_1c"/>
</dbReference>
<evidence type="ECO:0000256" key="2">
    <source>
        <dbReference type="ARBA" id="ARBA00007090"/>
    </source>
</evidence>
<evidence type="ECO:0000259" key="12">
    <source>
        <dbReference type="Pfam" id="PF00905"/>
    </source>
</evidence>
<sequence>MSNMIRTKSCFLCLVLAMLCLSYICISPSKASYFGKTAYSKVLLSDKDQLISARIAADGQWRIPHVGNLSDKYKKAVLLFEDRNFSWHWGFDPIALARAAFLNLKHGTIVSGGSTITMQLARLARNNPPRTYWEKFREVLLAVDLEIKFSKDEILELYSNHVPVGGNHIGVTTGAFYYFGRPLDQLTWAESALLAVLPNSPGLLHLSKNRDILKAKRDRLLTRLQDEGYMSLQDLELSKLEPLPIRNFPISQGSHHLLNTLSAQNLKTNTFHSYINQPLQNRLYQISKSFSGVLSGNHINNLAILVLDQKRRVIGYIGNSPLDELKEGRFVDIVQRPRSTGSLLKPFLYGLMLDSSLITPMTLVQDIPRSFGRFRPENFDRSYRGAVPSQEALIKSLNIPFANMLKSYGIDRFHYFLKSSGITTLNQPASHYGLSLILGGAESTLFQLSDLYSRMAYQVSNQDKDTIPAISLHKGQTEKQSVGFKMSLGASFLTIQAMQEVVRPGVEAHWQKFLGGRNIAWKTGTSHGFRDAWAIGVSPEFTVGVWVGNADGTGRPELTGIKQAAPILFQALHSLPDQKSFDIPWFDLKTIAVCRENGYRASQGCEEADVEVPAKSRFQKTSPHHKLVQLDSSGQYQVHSQCESVYNMKQRLIFSLPPIEAHYFRRYHSWYKGTPPFRKDCNDSLSAVEVMSFIYPFPSSNIYVPNDFGGRSATVFKVAHKQSKQTLEWYLDREYLGKTKLFHEMAIDPKPGRHRITVVDLQGRRISRFFEILD</sequence>
<keyword evidence="8" id="KW-0378">Hydrolase</keyword>
<evidence type="ECO:0000256" key="9">
    <source>
        <dbReference type="ARBA" id="ARBA00023268"/>
    </source>
</evidence>
<accession>A0A1Y6C1R1</accession>
<dbReference type="Pfam" id="PF00912">
    <property type="entry name" value="Transgly"/>
    <property type="match status" value="1"/>
</dbReference>
<gene>
    <name evidence="15" type="ORF">SAMN06296036_112117</name>
</gene>
<dbReference type="Pfam" id="PF00905">
    <property type="entry name" value="Transpeptidase"/>
    <property type="match status" value="1"/>
</dbReference>
<evidence type="ECO:0000256" key="10">
    <source>
        <dbReference type="ARBA" id="ARBA00044770"/>
    </source>
</evidence>
<keyword evidence="4" id="KW-0121">Carboxypeptidase</keyword>
<comment type="catalytic activity">
    <reaction evidence="11">
        <text>[GlcNAc-(1-&gt;4)-Mur2Ac(oyl-L-Ala-gamma-D-Glu-L-Lys-D-Ala-D-Ala)](n)-di-trans,octa-cis-undecaprenyl diphosphate + beta-D-GlcNAc-(1-&gt;4)-Mur2Ac(oyl-L-Ala-gamma-D-Glu-L-Lys-D-Ala-D-Ala)-di-trans,octa-cis-undecaprenyl diphosphate = [GlcNAc-(1-&gt;4)-Mur2Ac(oyl-L-Ala-gamma-D-Glu-L-Lys-D-Ala-D-Ala)](n+1)-di-trans,octa-cis-undecaprenyl diphosphate + di-trans,octa-cis-undecaprenyl diphosphate + H(+)</text>
        <dbReference type="Rhea" id="RHEA:23708"/>
        <dbReference type="Rhea" id="RHEA-COMP:9602"/>
        <dbReference type="Rhea" id="RHEA-COMP:9603"/>
        <dbReference type="ChEBI" id="CHEBI:15378"/>
        <dbReference type="ChEBI" id="CHEBI:58405"/>
        <dbReference type="ChEBI" id="CHEBI:60033"/>
        <dbReference type="ChEBI" id="CHEBI:78435"/>
        <dbReference type="EC" id="2.4.99.28"/>
    </reaction>
</comment>
<dbReference type="InterPro" id="IPR001264">
    <property type="entry name" value="Glyco_trans_51"/>
</dbReference>
<organism evidence="15 16">
    <name type="scientific">Pseudobacteriovorax antillogorgiicola</name>
    <dbReference type="NCBI Taxonomy" id="1513793"/>
    <lineage>
        <taxon>Bacteria</taxon>
        <taxon>Pseudomonadati</taxon>
        <taxon>Bdellovibrionota</taxon>
        <taxon>Oligoflexia</taxon>
        <taxon>Oligoflexales</taxon>
        <taxon>Pseudobacteriovoracaceae</taxon>
        <taxon>Pseudobacteriovorax</taxon>
    </lineage>
</organism>
<dbReference type="Gene3D" id="1.10.3810.10">
    <property type="entry name" value="Biosynthetic peptidoglycan transglycosylase-like"/>
    <property type="match status" value="1"/>
</dbReference>
<dbReference type="EC" id="2.4.99.28" evidence="10"/>
<dbReference type="UniPathway" id="UPA00219"/>
<keyword evidence="7" id="KW-0808">Transferase</keyword>
<feature type="domain" description="Penicillin-binding protein transpeptidase" evidence="12">
    <location>
        <begin position="304"/>
        <end position="568"/>
    </location>
</feature>
<evidence type="ECO:0000256" key="6">
    <source>
        <dbReference type="ARBA" id="ARBA00022676"/>
    </source>
</evidence>
<feature type="domain" description="Penicillin-binding C-terminal" evidence="14">
    <location>
        <begin position="690"/>
        <end position="767"/>
    </location>
</feature>
<evidence type="ECO:0000256" key="8">
    <source>
        <dbReference type="ARBA" id="ARBA00022801"/>
    </source>
</evidence>
<dbReference type="EMBL" id="FWZT01000012">
    <property type="protein sequence ID" value="SMF40967.1"/>
    <property type="molecule type" value="Genomic_DNA"/>
</dbReference>
<evidence type="ECO:0000256" key="5">
    <source>
        <dbReference type="ARBA" id="ARBA00022670"/>
    </source>
</evidence>
<keyword evidence="16" id="KW-1185">Reference proteome</keyword>
<dbReference type="InterPro" id="IPR036950">
    <property type="entry name" value="PBP_transglycosylase"/>
</dbReference>
<name>A0A1Y6C1R1_9BACT</name>
<evidence type="ECO:0000256" key="1">
    <source>
        <dbReference type="ARBA" id="ARBA00004752"/>
    </source>
</evidence>
<dbReference type="GO" id="GO:0006508">
    <property type="term" value="P:proteolysis"/>
    <property type="evidence" value="ECO:0007669"/>
    <property type="project" value="UniProtKB-KW"/>
</dbReference>
<keyword evidence="9" id="KW-0511">Multifunctional enzyme</keyword>
<dbReference type="InterPro" id="IPR050396">
    <property type="entry name" value="Glycosyltr_51/Transpeptidase"/>
</dbReference>
<protein>
    <recommendedName>
        <fullName evidence="10">peptidoglycan glycosyltransferase</fullName>
        <ecNumber evidence="10">2.4.99.28</ecNumber>
    </recommendedName>
</protein>
<dbReference type="PANTHER" id="PTHR32282:SF15">
    <property type="entry name" value="PENICILLIN-BINDING PROTEIN 1C"/>
    <property type="match status" value="1"/>
</dbReference>
<dbReference type="NCBIfam" id="TIGR02073">
    <property type="entry name" value="PBP_1c"/>
    <property type="match status" value="1"/>
</dbReference>
<dbReference type="STRING" id="1513793.SAMN06296036_112117"/>
<dbReference type="GO" id="GO:0008955">
    <property type="term" value="F:peptidoglycan glycosyltransferase activity"/>
    <property type="evidence" value="ECO:0007669"/>
    <property type="project" value="UniProtKB-EC"/>
</dbReference>
<evidence type="ECO:0000313" key="15">
    <source>
        <dbReference type="EMBL" id="SMF40967.1"/>
    </source>
</evidence>
<evidence type="ECO:0000256" key="3">
    <source>
        <dbReference type="ARBA" id="ARBA00007739"/>
    </source>
</evidence>
<evidence type="ECO:0000256" key="4">
    <source>
        <dbReference type="ARBA" id="ARBA00022645"/>
    </source>
</evidence>
<dbReference type="SUPFAM" id="SSF53955">
    <property type="entry name" value="Lysozyme-like"/>
    <property type="match status" value="1"/>
</dbReference>
<keyword evidence="5" id="KW-0645">Protease</keyword>
<proteinExistence type="inferred from homology"/>
<feature type="domain" description="Glycosyl transferase family 51" evidence="13">
    <location>
        <begin position="63"/>
        <end position="224"/>
    </location>
</feature>
<dbReference type="InterPro" id="IPR009647">
    <property type="entry name" value="PBP_C"/>
</dbReference>
<dbReference type="PANTHER" id="PTHR32282">
    <property type="entry name" value="BINDING PROTEIN TRANSPEPTIDASE, PUTATIVE-RELATED"/>
    <property type="match status" value="1"/>
</dbReference>
<dbReference type="InterPro" id="IPR001460">
    <property type="entry name" value="PCN-bd_Tpept"/>
</dbReference>
<comment type="similarity">
    <text evidence="2">In the C-terminal section; belongs to the transpeptidase family.</text>
</comment>
<dbReference type="Pfam" id="PF06832">
    <property type="entry name" value="BiPBP_C"/>
    <property type="match status" value="1"/>
</dbReference>
<keyword evidence="6" id="KW-0328">Glycosyltransferase</keyword>
<comment type="similarity">
    <text evidence="3">In the N-terminal section; belongs to the glycosyltransferase 51 family.</text>
</comment>
<dbReference type="InterPro" id="IPR012338">
    <property type="entry name" value="Beta-lactam/transpept-like"/>
</dbReference>